<proteinExistence type="predicted"/>
<name>A0ABY4HLQ0_9FLAO</name>
<gene>
    <name evidence="2" type="ORF">LXD69_11955</name>
</gene>
<evidence type="ECO:0000313" key="2">
    <source>
        <dbReference type="EMBL" id="UOX32749.1"/>
    </source>
</evidence>
<reference evidence="2" key="1">
    <citation type="submission" date="2021-12" db="EMBL/GenBank/DDBJ databases">
        <authorList>
            <person name="Cha I.-T."/>
            <person name="Lee K.-E."/>
            <person name="Park S.-J."/>
        </authorList>
    </citation>
    <scope>NUCLEOTIDE SEQUENCE</scope>
    <source>
        <strain evidence="2">YSM-43</strain>
    </source>
</reference>
<organism evidence="2 3">
    <name type="scientific">Flavobacterium sediminilitoris</name>
    <dbReference type="NCBI Taxonomy" id="2024526"/>
    <lineage>
        <taxon>Bacteria</taxon>
        <taxon>Pseudomonadati</taxon>
        <taxon>Bacteroidota</taxon>
        <taxon>Flavobacteriia</taxon>
        <taxon>Flavobacteriales</taxon>
        <taxon>Flavobacteriaceae</taxon>
        <taxon>Flavobacterium</taxon>
    </lineage>
</organism>
<dbReference type="EMBL" id="CP090145">
    <property type="protein sequence ID" value="UOX32749.1"/>
    <property type="molecule type" value="Genomic_DNA"/>
</dbReference>
<feature type="transmembrane region" description="Helical" evidence="1">
    <location>
        <begin position="209"/>
        <end position="235"/>
    </location>
</feature>
<dbReference type="Proteomes" id="UP000830454">
    <property type="component" value="Chromosome"/>
</dbReference>
<keyword evidence="1" id="KW-0472">Membrane</keyword>
<sequence length="312" mass="35838">MFQLYKKRNFGELVSDTFEFLKLHGKNYFKNYFIINGPLLLLLVISLYFLTKVYFEGIFSTITIGDNNPNGLMNHMFNNMWVFMGLGILLIITILLVSIVNYTYPVSYLKLVESRTETTTENILKIMKLKLGRTIIFFLASIVIFIPLLIILGFLMFLLVFIIIGIPLLFIFIPTIMSWMILSYYDYISTENGYFQSLGNAFEIIKKKFWPIVGSTVIMYIIVQVVVGIITFIPYSIFLASMFTDIDASNTNQTFTTMSVVLSAVMVISIILNYTLQNLIFVNQGIIYYSVKEEEENNSIKSDIDLIGKDGE</sequence>
<dbReference type="RefSeq" id="WP_045966344.1">
    <property type="nucleotide sequence ID" value="NZ_CP090145.1"/>
</dbReference>
<feature type="transmembrane region" description="Helical" evidence="1">
    <location>
        <begin position="135"/>
        <end position="163"/>
    </location>
</feature>
<protein>
    <recommendedName>
        <fullName evidence="4">Glycerophosphoryl diester phosphodiesterase membrane domain-containing protein</fullName>
    </recommendedName>
</protein>
<keyword evidence="3" id="KW-1185">Reference proteome</keyword>
<keyword evidence="1" id="KW-1133">Transmembrane helix</keyword>
<evidence type="ECO:0000313" key="3">
    <source>
        <dbReference type="Proteomes" id="UP000830454"/>
    </source>
</evidence>
<feature type="transmembrane region" description="Helical" evidence="1">
    <location>
        <begin position="169"/>
        <end position="188"/>
    </location>
</feature>
<keyword evidence="1" id="KW-0812">Transmembrane</keyword>
<evidence type="ECO:0000256" key="1">
    <source>
        <dbReference type="SAM" id="Phobius"/>
    </source>
</evidence>
<reference evidence="2" key="2">
    <citation type="submission" date="2022-04" db="EMBL/GenBank/DDBJ databases">
        <title>Complete Genome Sequence of Flavobacterium sediminilitoris YSM-43, Isolated from a Tidal Sediment.</title>
        <authorList>
            <person name="Lee P.A."/>
        </authorList>
    </citation>
    <scope>NUCLEOTIDE SEQUENCE</scope>
    <source>
        <strain evidence="2">YSM-43</strain>
    </source>
</reference>
<feature type="transmembrane region" description="Helical" evidence="1">
    <location>
        <begin position="255"/>
        <end position="276"/>
    </location>
</feature>
<accession>A0ABY4HLQ0</accession>
<feature type="transmembrane region" description="Helical" evidence="1">
    <location>
        <begin position="32"/>
        <end position="50"/>
    </location>
</feature>
<evidence type="ECO:0008006" key="4">
    <source>
        <dbReference type="Google" id="ProtNLM"/>
    </source>
</evidence>
<feature type="transmembrane region" description="Helical" evidence="1">
    <location>
        <begin position="80"/>
        <end position="104"/>
    </location>
</feature>